<gene>
    <name evidence="3" type="ORF">JBS370_LOCUS28477</name>
    <name evidence="2" type="ORF">ZHD862_LOCUS34580</name>
</gene>
<dbReference type="AlphaFoldDB" id="A0A815NC12"/>
<name>A0A815NC12_9BILA</name>
<dbReference type="Proteomes" id="UP000663864">
    <property type="component" value="Unassembled WGS sequence"/>
</dbReference>
<comment type="caution">
    <text evidence="2">The sequence shown here is derived from an EMBL/GenBank/DDBJ whole genome shotgun (WGS) entry which is preliminary data.</text>
</comment>
<dbReference type="EMBL" id="CAJNOT010004529">
    <property type="protein sequence ID" value="CAF1435594.1"/>
    <property type="molecule type" value="Genomic_DNA"/>
</dbReference>
<sequence length="476" mass="55865">MSFVSKDKENNENGWSSEALLELSDTAQEQLRTLERINLTNIHTKCQQELESWHSSATAHLGQIYSQRLADLAQVYTQDVCPDAEKFKQKMIEQLKNRIMPRITKILDDPTPDPEKVDKMQNLLCHIKSECNMMRDRQWIRVQLPDIKSLSIPIKITKTAPSTHLSEHEKDLFEDLSDDESKKEESPVKKKRKTSSIDIMDIFTINPEPIKNYSLDTNSSTLTLSNTHILLHDNHKLTLFDYHRKLNEFQWNDNDYGILVDMCWMSSLSVFVILTIHSVYLYDPIKPQPNLPVKIDAIQPLDRSHVLSSLTPFERDIYINYHKGVHVDQYRVSLTSQWSLEKRYSKSDCCETKDIGVRDVRCDSQYMCLSIMQQDDLKWRLDIMSRDMKRIRRGIPMDAGENQHKFFSMLIPLHDQRWLFVNWYTNKLWMVDQQGKPKLIKESKIRNIRNICIAPNGSYMAIRTEKPTALKLYKLD</sequence>
<evidence type="ECO:0000313" key="2">
    <source>
        <dbReference type="EMBL" id="CAF1435594.1"/>
    </source>
</evidence>
<accession>A0A815NC12</accession>
<dbReference type="EMBL" id="CAJOBD010005725">
    <property type="protein sequence ID" value="CAF4040568.1"/>
    <property type="molecule type" value="Genomic_DNA"/>
</dbReference>
<evidence type="ECO:0000313" key="4">
    <source>
        <dbReference type="Proteomes" id="UP000663864"/>
    </source>
</evidence>
<feature type="compositionally biased region" description="Basic and acidic residues" evidence="1">
    <location>
        <begin position="165"/>
        <end position="188"/>
    </location>
</feature>
<protein>
    <submittedName>
        <fullName evidence="2">Uncharacterized protein</fullName>
    </submittedName>
</protein>
<evidence type="ECO:0000256" key="1">
    <source>
        <dbReference type="SAM" id="MobiDB-lite"/>
    </source>
</evidence>
<dbReference type="Proteomes" id="UP000663836">
    <property type="component" value="Unassembled WGS sequence"/>
</dbReference>
<feature type="region of interest" description="Disordered" evidence="1">
    <location>
        <begin position="161"/>
        <end position="190"/>
    </location>
</feature>
<evidence type="ECO:0000313" key="3">
    <source>
        <dbReference type="EMBL" id="CAF4040568.1"/>
    </source>
</evidence>
<reference evidence="2" key="1">
    <citation type="submission" date="2021-02" db="EMBL/GenBank/DDBJ databases">
        <authorList>
            <person name="Nowell W R."/>
        </authorList>
    </citation>
    <scope>NUCLEOTIDE SEQUENCE</scope>
</reference>
<proteinExistence type="predicted"/>
<organism evidence="2 4">
    <name type="scientific">Rotaria sordida</name>
    <dbReference type="NCBI Taxonomy" id="392033"/>
    <lineage>
        <taxon>Eukaryota</taxon>
        <taxon>Metazoa</taxon>
        <taxon>Spiralia</taxon>
        <taxon>Gnathifera</taxon>
        <taxon>Rotifera</taxon>
        <taxon>Eurotatoria</taxon>
        <taxon>Bdelloidea</taxon>
        <taxon>Philodinida</taxon>
        <taxon>Philodinidae</taxon>
        <taxon>Rotaria</taxon>
    </lineage>
</organism>